<accession>A0A0F9ETT4</accession>
<organism evidence="1">
    <name type="scientific">marine sediment metagenome</name>
    <dbReference type="NCBI Taxonomy" id="412755"/>
    <lineage>
        <taxon>unclassified sequences</taxon>
        <taxon>metagenomes</taxon>
        <taxon>ecological metagenomes</taxon>
    </lineage>
</organism>
<reference evidence="1" key="1">
    <citation type="journal article" date="2015" name="Nature">
        <title>Complex archaea that bridge the gap between prokaryotes and eukaryotes.</title>
        <authorList>
            <person name="Spang A."/>
            <person name="Saw J.H."/>
            <person name="Jorgensen S.L."/>
            <person name="Zaremba-Niedzwiedzka K."/>
            <person name="Martijn J."/>
            <person name="Lind A.E."/>
            <person name="van Eijk R."/>
            <person name="Schleper C."/>
            <person name="Guy L."/>
            <person name="Ettema T.J."/>
        </authorList>
    </citation>
    <scope>NUCLEOTIDE SEQUENCE</scope>
</reference>
<feature type="non-terminal residue" evidence="1">
    <location>
        <position position="25"/>
    </location>
</feature>
<gene>
    <name evidence="1" type="ORF">LCGC14_2034940</name>
</gene>
<dbReference type="AlphaFoldDB" id="A0A0F9ETT4"/>
<evidence type="ECO:0000313" key="1">
    <source>
        <dbReference type="EMBL" id="KKL77429.1"/>
    </source>
</evidence>
<proteinExistence type="predicted"/>
<dbReference type="EMBL" id="LAZR01023751">
    <property type="protein sequence ID" value="KKL77429.1"/>
    <property type="molecule type" value="Genomic_DNA"/>
</dbReference>
<name>A0A0F9ETT4_9ZZZZ</name>
<sequence>MIMPLLFESKLPVGSSARIMSGELA</sequence>
<protein>
    <submittedName>
        <fullName evidence="1">Uncharacterized protein</fullName>
    </submittedName>
</protein>
<comment type="caution">
    <text evidence="1">The sequence shown here is derived from an EMBL/GenBank/DDBJ whole genome shotgun (WGS) entry which is preliminary data.</text>
</comment>